<proteinExistence type="predicted"/>
<dbReference type="Pfam" id="PF00436">
    <property type="entry name" value="SSB"/>
    <property type="match status" value="1"/>
</dbReference>
<evidence type="ECO:0000256" key="1">
    <source>
        <dbReference type="ARBA" id="ARBA00023125"/>
    </source>
</evidence>
<evidence type="ECO:0000313" key="5">
    <source>
        <dbReference type="Proteomes" id="UP001517247"/>
    </source>
</evidence>
<keyword evidence="5" id="KW-1185">Reference proteome</keyword>
<accession>A0ABW9J9B8</accession>
<evidence type="ECO:0000256" key="3">
    <source>
        <dbReference type="RuleBase" id="RU000524"/>
    </source>
</evidence>
<comment type="caution">
    <text evidence="4">The sequence shown here is derived from an EMBL/GenBank/DDBJ whole genome shotgun (WGS) entry which is preliminary data.</text>
</comment>
<dbReference type="NCBIfam" id="TIGR00621">
    <property type="entry name" value="ssb"/>
    <property type="match status" value="1"/>
</dbReference>
<evidence type="ECO:0000313" key="4">
    <source>
        <dbReference type="EMBL" id="MFN0256725.1"/>
    </source>
</evidence>
<dbReference type="InterPro" id="IPR011344">
    <property type="entry name" value="ssDNA-bd"/>
</dbReference>
<name>A0ABW9J9B8_9SPHI</name>
<dbReference type="InterPro" id="IPR000424">
    <property type="entry name" value="Primosome_PriB/ssb"/>
</dbReference>
<reference evidence="4 5" key="1">
    <citation type="submission" date="2024-12" db="EMBL/GenBank/DDBJ databases">
        <authorList>
            <person name="Hu S."/>
        </authorList>
    </citation>
    <scope>NUCLEOTIDE SEQUENCE [LARGE SCALE GENOMIC DNA]</scope>
    <source>
        <strain evidence="4 5">THG-T11</strain>
    </source>
</reference>
<dbReference type="Proteomes" id="UP001517247">
    <property type="component" value="Unassembled WGS sequence"/>
</dbReference>
<sequence>MEITGRLTADAVVRTVKGDKKVVGFTVAVNDRFMVDGERREVATFFDCGYFRGVGIADYLRKGNVVQVFGRVGINAYMGNDGQPKAGLNFHVSDIKLFGASAAAAQNGMVVVGDEVLPEKVPSALEQARGEAKTDDLPF</sequence>
<dbReference type="SUPFAM" id="SSF50249">
    <property type="entry name" value="Nucleic acid-binding proteins"/>
    <property type="match status" value="1"/>
</dbReference>
<gene>
    <name evidence="4" type="ORF">E6A44_014140</name>
</gene>
<dbReference type="PROSITE" id="PS50935">
    <property type="entry name" value="SSB"/>
    <property type="match status" value="1"/>
</dbReference>
<protein>
    <recommendedName>
        <fullName evidence="3">Single-stranded DNA-binding protein</fullName>
    </recommendedName>
</protein>
<dbReference type="InterPro" id="IPR012340">
    <property type="entry name" value="NA-bd_OB-fold"/>
</dbReference>
<organism evidence="4 5">
    <name type="scientific">Pedobacter ureilyticus</name>
    <dbReference type="NCBI Taxonomy" id="1393051"/>
    <lineage>
        <taxon>Bacteria</taxon>
        <taxon>Pseudomonadati</taxon>
        <taxon>Bacteroidota</taxon>
        <taxon>Sphingobacteriia</taxon>
        <taxon>Sphingobacteriales</taxon>
        <taxon>Sphingobacteriaceae</taxon>
        <taxon>Pedobacter</taxon>
    </lineage>
</organism>
<dbReference type="Gene3D" id="2.40.50.140">
    <property type="entry name" value="Nucleic acid-binding proteins"/>
    <property type="match status" value="1"/>
</dbReference>
<keyword evidence="1 2" id="KW-0238">DNA-binding</keyword>
<dbReference type="GO" id="GO:0003677">
    <property type="term" value="F:DNA binding"/>
    <property type="evidence" value="ECO:0007669"/>
    <property type="project" value="UniProtKB-KW"/>
</dbReference>
<dbReference type="RefSeq" id="WP_138723812.1">
    <property type="nucleotide sequence ID" value="NZ_SSHJ02000007.1"/>
</dbReference>
<dbReference type="EMBL" id="SSHJ02000007">
    <property type="protein sequence ID" value="MFN0256725.1"/>
    <property type="molecule type" value="Genomic_DNA"/>
</dbReference>
<dbReference type="CDD" id="cd04496">
    <property type="entry name" value="SSB_OBF"/>
    <property type="match status" value="1"/>
</dbReference>
<evidence type="ECO:0000256" key="2">
    <source>
        <dbReference type="PROSITE-ProRule" id="PRU00252"/>
    </source>
</evidence>